<evidence type="ECO:0000313" key="3">
    <source>
        <dbReference type="EMBL" id="MFC1401733.1"/>
    </source>
</evidence>
<accession>A0ABV6UJW7</accession>
<feature type="region of interest" description="Disordered" evidence="1">
    <location>
        <begin position="1"/>
        <end position="28"/>
    </location>
</feature>
<proteinExistence type="predicted"/>
<keyword evidence="2" id="KW-0812">Transmembrane</keyword>
<feature type="transmembrane region" description="Helical" evidence="2">
    <location>
        <begin position="32"/>
        <end position="50"/>
    </location>
</feature>
<dbReference type="RefSeq" id="WP_157624026.1">
    <property type="nucleotide sequence ID" value="NZ_JBHEZZ010000004.1"/>
</dbReference>
<reference evidence="3 4" key="1">
    <citation type="submission" date="2024-09" db="EMBL/GenBank/DDBJ databases">
        <authorList>
            <person name="Lee S.D."/>
        </authorList>
    </citation>
    <scope>NUCLEOTIDE SEQUENCE [LARGE SCALE GENOMIC DNA]</scope>
    <source>
        <strain evidence="3 4">N1-5</strain>
    </source>
</reference>
<keyword evidence="2" id="KW-0472">Membrane</keyword>
<sequence>MTTTGEQPGAHQSTPQARSSARRHRRRKPRRWALVGVLVVAATGVTWAEVQYLGPSHLDQQAAADGISQDSAGQQGGAAASGSDANANLVDFLLPKKVDYPATATSPQGYLGTRYAVLDQPKGSCGPAFAASAPAAATAHCTGYLTADYVRDGKPVEYSSVTVLYYPDRAAAARAASALLVGQTAQSALQFRQPGAGLAATVAQPSASPTAGAGSSSKAPQSQSSTPDSKSATASASAHPSASASASSAPPVAQDPANGATLVHVAAVGQAVTVVQTAYQDSSPLTADLQTPTWYLSYALAEALAWEPDQTGSGSTAP</sequence>
<feature type="region of interest" description="Disordered" evidence="1">
    <location>
        <begin position="200"/>
        <end position="256"/>
    </location>
</feature>
<name>A0ABV6UJW7_9ACTN</name>
<keyword evidence="4" id="KW-1185">Reference proteome</keyword>
<evidence type="ECO:0000256" key="1">
    <source>
        <dbReference type="SAM" id="MobiDB-lite"/>
    </source>
</evidence>
<organism evidence="3 4">
    <name type="scientific">Streptacidiphilus cavernicola</name>
    <dbReference type="NCBI Taxonomy" id="3342716"/>
    <lineage>
        <taxon>Bacteria</taxon>
        <taxon>Bacillati</taxon>
        <taxon>Actinomycetota</taxon>
        <taxon>Actinomycetes</taxon>
        <taxon>Kitasatosporales</taxon>
        <taxon>Streptomycetaceae</taxon>
        <taxon>Streptacidiphilus</taxon>
    </lineage>
</organism>
<comment type="caution">
    <text evidence="3">The sequence shown here is derived from an EMBL/GenBank/DDBJ whole genome shotgun (WGS) entry which is preliminary data.</text>
</comment>
<feature type="compositionally biased region" description="Low complexity" evidence="1">
    <location>
        <begin position="203"/>
        <end position="256"/>
    </location>
</feature>
<keyword evidence="2" id="KW-1133">Transmembrane helix</keyword>
<feature type="compositionally biased region" description="Polar residues" evidence="1">
    <location>
        <begin position="1"/>
        <end position="16"/>
    </location>
</feature>
<gene>
    <name evidence="3" type="ORF">ACEZDJ_10575</name>
</gene>
<evidence type="ECO:0000313" key="4">
    <source>
        <dbReference type="Proteomes" id="UP001592528"/>
    </source>
</evidence>
<protein>
    <submittedName>
        <fullName evidence="3">Uncharacterized protein</fullName>
    </submittedName>
</protein>
<dbReference type="EMBL" id="JBHEZZ010000004">
    <property type="protein sequence ID" value="MFC1401733.1"/>
    <property type="molecule type" value="Genomic_DNA"/>
</dbReference>
<evidence type="ECO:0000256" key="2">
    <source>
        <dbReference type="SAM" id="Phobius"/>
    </source>
</evidence>
<dbReference type="Proteomes" id="UP001592528">
    <property type="component" value="Unassembled WGS sequence"/>
</dbReference>